<dbReference type="Proteomes" id="UP000054477">
    <property type="component" value="Unassembled WGS sequence"/>
</dbReference>
<gene>
    <name evidence="1" type="ORF">K443DRAFT_2250</name>
</gene>
<dbReference type="HOGENOM" id="CLU_1964780_0_0_1"/>
<dbReference type="PROSITE" id="PS51257">
    <property type="entry name" value="PROKAR_LIPOPROTEIN"/>
    <property type="match status" value="1"/>
</dbReference>
<organism evidence="1 2">
    <name type="scientific">Laccaria amethystina LaAM-08-1</name>
    <dbReference type="NCBI Taxonomy" id="1095629"/>
    <lineage>
        <taxon>Eukaryota</taxon>
        <taxon>Fungi</taxon>
        <taxon>Dikarya</taxon>
        <taxon>Basidiomycota</taxon>
        <taxon>Agaricomycotina</taxon>
        <taxon>Agaricomycetes</taxon>
        <taxon>Agaricomycetidae</taxon>
        <taxon>Agaricales</taxon>
        <taxon>Agaricineae</taxon>
        <taxon>Hydnangiaceae</taxon>
        <taxon>Laccaria</taxon>
    </lineage>
</organism>
<sequence>MEVDRGAHFIQHKPTTTTTIIVVVVVSCSSSSLAPPRRPSSLDVGPHRLCPFEDAGGRLWAVVVVWERLWALVVVWVRFDVFVPVSGRSSSFLGVRLRSWSVGVDVVAARTLAVGAVFRLWPRCRWGGGGGVG</sequence>
<reference evidence="2" key="2">
    <citation type="submission" date="2015-01" db="EMBL/GenBank/DDBJ databases">
        <title>Evolutionary Origins and Diversification of the Mycorrhizal Mutualists.</title>
        <authorList>
            <consortium name="DOE Joint Genome Institute"/>
            <consortium name="Mycorrhizal Genomics Consortium"/>
            <person name="Kohler A."/>
            <person name="Kuo A."/>
            <person name="Nagy L.G."/>
            <person name="Floudas D."/>
            <person name="Copeland A."/>
            <person name="Barry K.W."/>
            <person name="Cichocki N."/>
            <person name="Veneault-Fourrey C."/>
            <person name="LaButti K."/>
            <person name="Lindquist E.A."/>
            <person name="Lipzen A."/>
            <person name="Lundell T."/>
            <person name="Morin E."/>
            <person name="Murat C."/>
            <person name="Riley R."/>
            <person name="Ohm R."/>
            <person name="Sun H."/>
            <person name="Tunlid A."/>
            <person name="Henrissat B."/>
            <person name="Grigoriev I.V."/>
            <person name="Hibbett D.S."/>
            <person name="Martin F."/>
        </authorList>
    </citation>
    <scope>NUCLEOTIDE SEQUENCE [LARGE SCALE GENOMIC DNA]</scope>
    <source>
        <strain evidence="2">LaAM-08-1</strain>
    </source>
</reference>
<evidence type="ECO:0000313" key="1">
    <source>
        <dbReference type="EMBL" id="KIK07718.1"/>
    </source>
</evidence>
<protein>
    <submittedName>
        <fullName evidence="1">Uncharacterized protein</fullName>
    </submittedName>
</protein>
<name>A0A0C9YI47_9AGAR</name>
<dbReference type="EMBL" id="KN838546">
    <property type="protein sequence ID" value="KIK07718.1"/>
    <property type="molecule type" value="Genomic_DNA"/>
</dbReference>
<keyword evidence="2" id="KW-1185">Reference proteome</keyword>
<proteinExistence type="predicted"/>
<evidence type="ECO:0000313" key="2">
    <source>
        <dbReference type="Proteomes" id="UP000054477"/>
    </source>
</evidence>
<dbReference type="AlphaFoldDB" id="A0A0C9YI47"/>
<reference evidence="1 2" key="1">
    <citation type="submission" date="2014-04" db="EMBL/GenBank/DDBJ databases">
        <authorList>
            <consortium name="DOE Joint Genome Institute"/>
            <person name="Kuo A."/>
            <person name="Kohler A."/>
            <person name="Nagy L.G."/>
            <person name="Floudas D."/>
            <person name="Copeland A."/>
            <person name="Barry K.W."/>
            <person name="Cichocki N."/>
            <person name="Veneault-Fourrey C."/>
            <person name="LaButti K."/>
            <person name="Lindquist E.A."/>
            <person name="Lipzen A."/>
            <person name="Lundell T."/>
            <person name="Morin E."/>
            <person name="Murat C."/>
            <person name="Sun H."/>
            <person name="Tunlid A."/>
            <person name="Henrissat B."/>
            <person name="Grigoriev I.V."/>
            <person name="Hibbett D.S."/>
            <person name="Martin F."/>
            <person name="Nordberg H.P."/>
            <person name="Cantor M.N."/>
            <person name="Hua S.X."/>
        </authorList>
    </citation>
    <scope>NUCLEOTIDE SEQUENCE [LARGE SCALE GENOMIC DNA]</scope>
    <source>
        <strain evidence="1 2">LaAM-08-1</strain>
    </source>
</reference>
<accession>A0A0C9YI47</accession>